<comment type="caution">
    <text evidence="1">The sequence shown here is derived from an EMBL/GenBank/DDBJ whole genome shotgun (WGS) entry which is preliminary data.</text>
</comment>
<dbReference type="EMBL" id="BAAARW010000048">
    <property type="protein sequence ID" value="GAA2458320.1"/>
    <property type="molecule type" value="Genomic_DNA"/>
</dbReference>
<evidence type="ECO:0000313" key="1">
    <source>
        <dbReference type="EMBL" id="GAA2458320.1"/>
    </source>
</evidence>
<name>A0ABP5XK44_9ACTN</name>
<accession>A0ABP5XK44</accession>
<organism evidence="1 2">
    <name type="scientific">Actinomadura vinacea</name>
    <dbReference type="NCBI Taxonomy" id="115336"/>
    <lineage>
        <taxon>Bacteria</taxon>
        <taxon>Bacillati</taxon>
        <taxon>Actinomycetota</taxon>
        <taxon>Actinomycetes</taxon>
        <taxon>Streptosporangiales</taxon>
        <taxon>Thermomonosporaceae</taxon>
        <taxon>Actinomadura</taxon>
    </lineage>
</organism>
<evidence type="ECO:0000313" key="2">
    <source>
        <dbReference type="Proteomes" id="UP001501231"/>
    </source>
</evidence>
<proteinExistence type="predicted"/>
<protein>
    <submittedName>
        <fullName evidence="1">Uncharacterized protein</fullName>
    </submittedName>
</protein>
<keyword evidence="2" id="KW-1185">Reference proteome</keyword>
<dbReference type="Proteomes" id="UP001501231">
    <property type="component" value="Unassembled WGS sequence"/>
</dbReference>
<gene>
    <name evidence="1" type="ORF">GCM10010191_92780</name>
</gene>
<reference evidence="2" key="1">
    <citation type="journal article" date="2019" name="Int. J. Syst. Evol. Microbiol.">
        <title>The Global Catalogue of Microorganisms (GCM) 10K type strain sequencing project: providing services to taxonomists for standard genome sequencing and annotation.</title>
        <authorList>
            <consortium name="The Broad Institute Genomics Platform"/>
            <consortium name="The Broad Institute Genome Sequencing Center for Infectious Disease"/>
            <person name="Wu L."/>
            <person name="Ma J."/>
        </authorList>
    </citation>
    <scope>NUCLEOTIDE SEQUENCE [LARGE SCALE GENOMIC DNA]</scope>
    <source>
        <strain evidence="2">JCM 3325</strain>
    </source>
</reference>
<sequence length="80" mass="8759">MAAGWDGHAFTLVTGVRQPDNGRTIPKNPCTIRSSRIAALAPPWSYDRTDSRDDVKRNAEAVTVQRPAFDIPPTPLPIFG</sequence>